<evidence type="ECO:0000313" key="4">
    <source>
        <dbReference type="EMBL" id="ACA40187.1"/>
    </source>
</evidence>
<reference evidence="4 5" key="1">
    <citation type="journal article" date="2008" name="J. Bacteriol.">
        <title>Complete genome sequence of the mosquitocidal bacterium Bacillus sphaericus C3-41 and comparison with those of closely related Bacillus species.</title>
        <authorList>
            <person name="Hu X."/>
            <person name="Fan W."/>
            <person name="Han B."/>
            <person name="Liu H."/>
            <person name="Zheng D."/>
            <person name="Li Q."/>
            <person name="Dong W."/>
            <person name="Yan J."/>
            <person name="Gao M."/>
            <person name="Berry C."/>
            <person name="Yuan Z."/>
        </authorList>
    </citation>
    <scope>NUCLEOTIDE SEQUENCE [LARGE SCALE GENOMIC DNA]</scope>
    <source>
        <strain evidence="4 5">C3-41</strain>
    </source>
</reference>
<dbReference type="Proteomes" id="UP000002164">
    <property type="component" value="Chromosome"/>
</dbReference>
<dbReference type="InterPro" id="IPR011032">
    <property type="entry name" value="GroES-like_sf"/>
</dbReference>
<dbReference type="InterPro" id="IPR013149">
    <property type="entry name" value="ADH-like_C"/>
</dbReference>
<proteinExistence type="inferred from homology"/>
<evidence type="ECO:0000256" key="2">
    <source>
        <dbReference type="RuleBase" id="RU364000"/>
    </source>
</evidence>
<dbReference type="EMBL" id="CP000817">
    <property type="protein sequence ID" value="ACA40187.1"/>
    <property type="molecule type" value="Genomic_DNA"/>
</dbReference>
<keyword evidence="2" id="KW-0862">Zinc</keyword>
<dbReference type="GO" id="GO:0008270">
    <property type="term" value="F:zinc ion binding"/>
    <property type="evidence" value="ECO:0007669"/>
    <property type="project" value="InterPro"/>
</dbReference>
<dbReference type="SUPFAM" id="SSF51735">
    <property type="entry name" value="NAD(P)-binding Rossmann-fold domains"/>
    <property type="match status" value="1"/>
</dbReference>
<feature type="domain" description="Enoyl reductase (ER)" evidence="3">
    <location>
        <begin position="28"/>
        <end position="347"/>
    </location>
</feature>
<dbReference type="Pfam" id="PF00107">
    <property type="entry name" value="ADH_zinc_N"/>
    <property type="match status" value="1"/>
</dbReference>
<comment type="similarity">
    <text evidence="1 2">Belongs to the zinc-containing alcohol dehydrogenase family. Quinone oxidoreductase subfamily.</text>
</comment>
<keyword evidence="2" id="KW-0560">Oxidoreductase</keyword>
<dbReference type="InterPro" id="IPR052585">
    <property type="entry name" value="Lipid_raft_assoc_Zn_ADH"/>
</dbReference>
<dbReference type="CDD" id="cd08252">
    <property type="entry name" value="AL_MDR"/>
    <property type="match status" value="1"/>
</dbReference>
<evidence type="ECO:0000259" key="3">
    <source>
        <dbReference type="SMART" id="SM00829"/>
    </source>
</evidence>
<protein>
    <recommendedName>
        <fullName evidence="2">Zinc-type alcohol dehydrogenase-like protein</fullName>
    </recommendedName>
</protein>
<dbReference type="InterPro" id="IPR020843">
    <property type="entry name" value="ER"/>
</dbReference>
<dbReference type="EnsemblBacteria" id="ACA40187">
    <property type="protein sequence ID" value="ACA40187"/>
    <property type="gene ID" value="Bsph_2647"/>
</dbReference>
<dbReference type="InterPro" id="IPR002364">
    <property type="entry name" value="Quin_OxRdtase/zeta-crystal_CS"/>
</dbReference>
<dbReference type="SUPFAM" id="SSF50129">
    <property type="entry name" value="GroES-like"/>
    <property type="match status" value="1"/>
</dbReference>
<dbReference type="Gene3D" id="3.90.180.10">
    <property type="entry name" value="Medium-chain alcohol dehydrogenases, catalytic domain"/>
    <property type="match status" value="1"/>
</dbReference>
<dbReference type="InterPro" id="IPR014182">
    <property type="entry name" value="ADH_Zn_typ-1"/>
</dbReference>
<dbReference type="SMART" id="SM00829">
    <property type="entry name" value="PKS_ER"/>
    <property type="match status" value="1"/>
</dbReference>
<sequence>MNGKGAILMMEKMKAVGLHQYLPVDDAKSLLDIQIEKPVAKDRDLLIQVKAVSVNPVDYKVRSPKEKYEEIPKILGWDVAGIVVEAGPLCTLFKPGDEVYYAGDITRQGCNSEFHLVDERIVGHKPKSLNFAESAALPLTSITAYEAIFDRMKVSHFSNENKNKTILIIGAAGGVGSIAIQLAKWAGLTVIGTASRQESRIWATELGADFMINHYEEFIPQLKKIGFEAVDYILCLNSTQEYWVNMAEAIAPQGTICSIVETDEPMNLTLLKNKSATFVWEFMFTRSMYQTEDMNEQHKLLNRIAILVDSNILKTTITKILYPINADNLRKAHSILENGKTIGKIVLEGFK</sequence>
<dbReference type="KEGG" id="lsp:Bsph_2647"/>
<gene>
    <name evidence="4" type="ordered locus">Bsph_2647</name>
</gene>
<dbReference type="PANTHER" id="PTHR43482:SF1">
    <property type="entry name" value="PROTEIN AST1-RELATED"/>
    <property type="match status" value="1"/>
</dbReference>
<dbReference type="InterPro" id="IPR036291">
    <property type="entry name" value="NAD(P)-bd_dom_sf"/>
</dbReference>
<dbReference type="PANTHER" id="PTHR43482">
    <property type="entry name" value="PROTEIN AST1-RELATED"/>
    <property type="match status" value="1"/>
</dbReference>
<accession>B1HYM6</accession>
<dbReference type="AlphaFoldDB" id="B1HYM6"/>
<dbReference type="HOGENOM" id="CLU_026673_3_0_9"/>
<dbReference type="InterPro" id="IPR013154">
    <property type="entry name" value="ADH-like_N"/>
</dbReference>
<dbReference type="GO" id="GO:0016491">
    <property type="term" value="F:oxidoreductase activity"/>
    <property type="evidence" value="ECO:0007669"/>
    <property type="project" value="UniProtKB-KW"/>
</dbReference>
<dbReference type="NCBIfam" id="TIGR02817">
    <property type="entry name" value="adh_fam_1"/>
    <property type="match status" value="1"/>
</dbReference>
<evidence type="ECO:0000313" key="5">
    <source>
        <dbReference type="Proteomes" id="UP000002164"/>
    </source>
</evidence>
<organism evidence="4 5">
    <name type="scientific">Lysinibacillus sphaericus (strain C3-41)</name>
    <dbReference type="NCBI Taxonomy" id="444177"/>
    <lineage>
        <taxon>Bacteria</taxon>
        <taxon>Bacillati</taxon>
        <taxon>Bacillota</taxon>
        <taxon>Bacilli</taxon>
        <taxon>Bacillales</taxon>
        <taxon>Bacillaceae</taxon>
        <taxon>Lysinibacillus</taxon>
    </lineage>
</organism>
<name>B1HYM6_LYSSC</name>
<dbReference type="Pfam" id="PF08240">
    <property type="entry name" value="ADH_N"/>
    <property type="match status" value="1"/>
</dbReference>
<evidence type="ECO:0000256" key="1">
    <source>
        <dbReference type="ARBA" id="ARBA00010371"/>
    </source>
</evidence>
<keyword evidence="2" id="KW-0479">Metal-binding</keyword>
<dbReference type="Gene3D" id="3.40.50.720">
    <property type="entry name" value="NAD(P)-binding Rossmann-like Domain"/>
    <property type="match status" value="1"/>
</dbReference>
<dbReference type="PROSITE" id="PS01162">
    <property type="entry name" value="QOR_ZETA_CRYSTAL"/>
    <property type="match status" value="1"/>
</dbReference>